<dbReference type="AlphaFoldDB" id="A0A0C2N4R0"/>
<dbReference type="Proteomes" id="UP000031668">
    <property type="component" value="Unassembled WGS sequence"/>
</dbReference>
<evidence type="ECO:0000256" key="1">
    <source>
        <dbReference type="SAM" id="SignalP"/>
    </source>
</evidence>
<keyword evidence="3" id="KW-1185">Reference proteome</keyword>
<reference evidence="2 3" key="1">
    <citation type="journal article" date="2014" name="Genome Biol. Evol.">
        <title>The genome of the myxosporean Thelohanellus kitauei shows adaptations to nutrient acquisition within its fish host.</title>
        <authorList>
            <person name="Yang Y."/>
            <person name="Xiong J."/>
            <person name="Zhou Z."/>
            <person name="Huo F."/>
            <person name="Miao W."/>
            <person name="Ran C."/>
            <person name="Liu Y."/>
            <person name="Zhang J."/>
            <person name="Feng J."/>
            <person name="Wang M."/>
            <person name="Wang M."/>
            <person name="Wang L."/>
            <person name="Yao B."/>
        </authorList>
    </citation>
    <scope>NUCLEOTIDE SEQUENCE [LARGE SCALE GENOMIC DNA]</scope>
    <source>
        <strain evidence="2">Wuqing</strain>
    </source>
</reference>
<evidence type="ECO:0000313" key="3">
    <source>
        <dbReference type="Proteomes" id="UP000031668"/>
    </source>
</evidence>
<feature type="chain" id="PRO_5002152785" evidence="1">
    <location>
        <begin position="21"/>
        <end position="190"/>
    </location>
</feature>
<proteinExistence type="predicted"/>
<organism evidence="2 3">
    <name type="scientific">Thelohanellus kitauei</name>
    <name type="common">Myxosporean</name>
    <dbReference type="NCBI Taxonomy" id="669202"/>
    <lineage>
        <taxon>Eukaryota</taxon>
        <taxon>Metazoa</taxon>
        <taxon>Cnidaria</taxon>
        <taxon>Myxozoa</taxon>
        <taxon>Myxosporea</taxon>
        <taxon>Bivalvulida</taxon>
        <taxon>Platysporina</taxon>
        <taxon>Myxobolidae</taxon>
        <taxon>Thelohanellus</taxon>
    </lineage>
</organism>
<dbReference type="EMBL" id="JWZT01002668">
    <property type="protein sequence ID" value="KII68897.1"/>
    <property type="molecule type" value="Genomic_DNA"/>
</dbReference>
<name>A0A0C2N4R0_THEKT</name>
<protein>
    <submittedName>
        <fullName evidence="2">Uncharacterized protein</fullName>
    </submittedName>
</protein>
<comment type="caution">
    <text evidence="2">The sequence shown here is derived from an EMBL/GenBank/DDBJ whole genome shotgun (WGS) entry which is preliminary data.</text>
</comment>
<gene>
    <name evidence="2" type="ORF">RF11_03803</name>
</gene>
<sequence length="190" mass="22275">MYLLSCWCLLFPYLSNCGNSERIITHNEELLKTVTHEQDFNGKKIKTWVYKATESQSHNDLKMCYDDTHHLAYVFSSRIYTNRTHLSLYMIELQNHNISLLLHGDNTHTGMLKHVICKSGVLIHVYHGDIGIWSRFHDDRNMFFDHVGTVEEVLMSDYNPDDLALLTEDNKVRHVINCSYITWINQKKNG</sequence>
<accession>A0A0C2N4R0</accession>
<evidence type="ECO:0000313" key="2">
    <source>
        <dbReference type="EMBL" id="KII68897.1"/>
    </source>
</evidence>
<keyword evidence="1" id="KW-0732">Signal</keyword>
<feature type="signal peptide" evidence="1">
    <location>
        <begin position="1"/>
        <end position="20"/>
    </location>
</feature>